<dbReference type="InterPro" id="IPR036312">
    <property type="entry name" value="Bifun_inhib/LTP/seed_sf"/>
</dbReference>
<dbReference type="PANTHER" id="PTHR33214">
    <property type="entry name" value="BIFUNCTIONAL INHIBITOR/LIPID-TRANSFER PROTEIN/SEED STORAGE 2S ALBUMIN SUPERFAMILY PROTEIN"/>
    <property type="match status" value="1"/>
</dbReference>
<dbReference type="Proteomes" id="UP000249390">
    <property type="component" value="Unassembled WGS sequence"/>
</dbReference>
<accession>A0A328DAX8</accession>
<evidence type="ECO:0000256" key="3">
    <source>
        <dbReference type="SAM" id="SignalP"/>
    </source>
</evidence>
<name>A0A328DAX8_9ASTE</name>
<gene>
    <name evidence="5" type="ORF">DM860_010293</name>
</gene>
<keyword evidence="1" id="KW-0813">Transport</keyword>
<dbReference type="GO" id="GO:0008289">
    <property type="term" value="F:lipid binding"/>
    <property type="evidence" value="ECO:0007669"/>
    <property type="project" value="UniProtKB-KW"/>
</dbReference>
<protein>
    <recommendedName>
        <fullName evidence="4">Bifunctional inhibitor/plant lipid transfer protein/seed storage helical domain-containing protein</fullName>
    </recommendedName>
</protein>
<dbReference type="SUPFAM" id="SSF47699">
    <property type="entry name" value="Bifunctional inhibitor/lipid-transfer protein/seed storage 2S albumin"/>
    <property type="match status" value="1"/>
</dbReference>
<evidence type="ECO:0000313" key="5">
    <source>
        <dbReference type="EMBL" id="RAL41499.1"/>
    </source>
</evidence>
<evidence type="ECO:0000259" key="4">
    <source>
        <dbReference type="SMART" id="SM00499"/>
    </source>
</evidence>
<reference evidence="5 6" key="1">
    <citation type="submission" date="2018-06" db="EMBL/GenBank/DDBJ databases">
        <title>The Genome of Cuscuta australis (Dodder) Provides Insight into the Evolution of Plant Parasitism.</title>
        <authorList>
            <person name="Liu H."/>
        </authorList>
    </citation>
    <scope>NUCLEOTIDE SEQUENCE [LARGE SCALE GENOMIC DNA]</scope>
    <source>
        <strain evidence="6">cv. Yunnan</strain>
        <tissue evidence="5">Vines</tissue>
    </source>
</reference>
<keyword evidence="6" id="KW-1185">Reference proteome</keyword>
<dbReference type="AlphaFoldDB" id="A0A328DAX8"/>
<dbReference type="PROSITE" id="PS51257">
    <property type="entry name" value="PROKAR_LIPOPROTEIN"/>
    <property type="match status" value="1"/>
</dbReference>
<dbReference type="InterPro" id="IPR033872">
    <property type="entry name" value="nsLTP2"/>
</dbReference>
<evidence type="ECO:0000256" key="2">
    <source>
        <dbReference type="ARBA" id="ARBA00023121"/>
    </source>
</evidence>
<feature type="domain" description="Bifunctional inhibitor/plant lipid transfer protein/seed storage helical" evidence="4">
    <location>
        <begin position="35"/>
        <end position="100"/>
    </location>
</feature>
<dbReference type="CDD" id="cd01959">
    <property type="entry name" value="nsLTP2"/>
    <property type="match status" value="1"/>
</dbReference>
<keyword evidence="2" id="KW-0446">Lipid-binding</keyword>
<sequence>MKKSSSSPPSSHQIVAAFLLLLVAVAASSAAAASCNVQSLAPCLNAITLGAPPSAECCRSLKAQQPCLCGYIKNPALRGYVISQNAQNVRTTCGIPTPKC</sequence>
<dbReference type="EMBL" id="NQVE01000188">
    <property type="protein sequence ID" value="RAL41499.1"/>
    <property type="molecule type" value="Genomic_DNA"/>
</dbReference>
<dbReference type="Pfam" id="PF00234">
    <property type="entry name" value="Tryp_alpha_amyl"/>
    <property type="match status" value="1"/>
</dbReference>
<dbReference type="InterPro" id="IPR016140">
    <property type="entry name" value="Bifunc_inhib/LTP/seed_store"/>
</dbReference>
<feature type="chain" id="PRO_5016327801" description="Bifunctional inhibitor/plant lipid transfer protein/seed storage helical domain-containing protein" evidence="3">
    <location>
        <begin position="33"/>
        <end position="100"/>
    </location>
</feature>
<feature type="signal peptide" evidence="3">
    <location>
        <begin position="1"/>
        <end position="32"/>
    </location>
</feature>
<dbReference type="Gene3D" id="1.10.110.10">
    <property type="entry name" value="Plant lipid-transfer and hydrophobic proteins"/>
    <property type="match status" value="1"/>
</dbReference>
<comment type="caution">
    <text evidence="5">The sequence shown here is derived from an EMBL/GenBank/DDBJ whole genome shotgun (WGS) entry which is preliminary data.</text>
</comment>
<evidence type="ECO:0000313" key="6">
    <source>
        <dbReference type="Proteomes" id="UP000249390"/>
    </source>
</evidence>
<dbReference type="PANTHER" id="PTHR33214:SF44">
    <property type="entry name" value="NON-SPECIFIC LIPID TRANSFER PROTEIN GPI-ANCHORED 33"/>
    <property type="match status" value="1"/>
</dbReference>
<dbReference type="SMART" id="SM00499">
    <property type="entry name" value="AAI"/>
    <property type="match status" value="1"/>
</dbReference>
<evidence type="ECO:0000256" key="1">
    <source>
        <dbReference type="ARBA" id="ARBA00022448"/>
    </source>
</evidence>
<organism evidence="5 6">
    <name type="scientific">Cuscuta australis</name>
    <dbReference type="NCBI Taxonomy" id="267555"/>
    <lineage>
        <taxon>Eukaryota</taxon>
        <taxon>Viridiplantae</taxon>
        <taxon>Streptophyta</taxon>
        <taxon>Embryophyta</taxon>
        <taxon>Tracheophyta</taxon>
        <taxon>Spermatophyta</taxon>
        <taxon>Magnoliopsida</taxon>
        <taxon>eudicotyledons</taxon>
        <taxon>Gunneridae</taxon>
        <taxon>Pentapetalae</taxon>
        <taxon>asterids</taxon>
        <taxon>lamiids</taxon>
        <taxon>Solanales</taxon>
        <taxon>Convolvulaceae</taxon>
        <taxon>Cuscuteae</taxon>
        <taxon>Cuscuta</taxon>
        <taxon>Cuscuta subgen. Grammica</taxon>
        <taxon>Cuscuta sect. Cleistogrammica</taxon>
    </lineage>
</organism>
<keyword evidence="3" id="KW-0732">Signal</keyword>
<dbReference type="GO" id="GO:0006869">
    <property type="term" value="P:lipid transport"/>
    <property type="evidence" value="ECO:0007669"/>
    <property type="project" value="InterPro"/>
</dbReference>
<proteinExistence type="predicted"/>